<dbReference type="KEGG" id="led:BBK82_36005"/>
<gene>
    <name evidence="3" type="ORF">BBK82_36005</name>
</gene>
<keyword evidence="1" id="KW-0418">Kinase</keyword>
<proteinExistence type="predicted"/>
<keyword evidence="1" id="KW-0723">Serine/threonine-protein kinase</keyword>
<evidence type="ECO:0000259" key="2">
    <source>
        <dbReference type="Pfam" id="PF13581"/>
    </source>
</evidence>
<accession>A0A1B2HSA2</accession>
<dbReference type="InterPro" id="IPR036890">
    <property type="entry name" value="HATPase_C_sf"/>
</dbReference>
<dbReference type="PANTHER" id="PTHR35526">
    <property type="entry name" value="ANTI-SIGMA-F FACTOR RSBW-RELATED"/>
    <property type="match status" value="1"/>
</dbReference>
<dbReference type="Pfam" id="PF13581">
    <property type="entry name" value="HATPase_c_2"/>
    <property type="match status" value="1"/>
</dbReference>
<dbReference type="AlphaFoldDB" id="A0A1B2HSA2"/>
<dbReference type="Gene3D" id="3.30.565.10">
    <property type="entry name" value="Histidine kinase-like ATPase, C-terminal domain"/>
    <property type="match status" value="1"/>
</dbReference>
<evidence type="ECO:0000256" key="1">
    <source>
        <dbReference type="ARBA" id="ARBA00022527"/>
    </source>
</evidence>
<evidence type="ECO:0000313" key="3">
    <source>
        <dbReference type="EMBL" id="ANZ40609.1"/>
    </source>
</evidence>
<protein>
    <recommendedName>
        <fullName evidence="2">Histidine kinase/HSP90-like ATPase domain-containing protein</fullName>
    </recommendedName>
</protein>
<dbReference type="PANTHER" id="PTHR35526:SF3">
    <property type="entry name" value="ANTI-SIGMA-F FACTOR RSBW"/>
    <property type="match status" value="1"/>
</dbReference>
<feature type="domain" description="Histidine kinase/HSP90-like ATPase" evidence="2">
    <location>
        <begin position="2"/>
        <end position="92"/>
    </location>
</feature>
<name>A0A1B2HSA2_9PSEU</name>
<dbReference type="STRING" id="1586287.BBK82_36005"/>
<dbReference type="GO" id="GO:0004674">
    <property type="term" value="F:protein serine/threonine kinase activity"/>
    <property type="evidence" value="ECO:0007669"/>
    <property type="project" value="UniProtKB-KW"/>
</dbReference>
<keyword evidence="1" id="KW-0808">Transferase</keyword>
<dbReference type="InterPro" id="IPR003594">
    <property type="entry name" value="HATPase_dom"/>
</dbReference>
<reference evidence="3 4" key="1">
    <citation type="submission" date="2016-07" db="EMBL/GenBank/DDBJ databases">
        <title>Complete genome sequence of the Lentzea guizhouensis DHS C013.</title>
        <authorList>
            <person name="Cao C."/>
        </authorList>
    </citation>
    <scope>NUCLEOTIDE SEQUENCE [LARGE SCALE GENOMIC DNA]</scope>
    <source>
        <strain evidence="3 4">DHS C013</strain>
    </source>
</reference>
<dbReference type="InterPro" id="IPR050267">
    <property type="entry name" value="Anti-sigma-factor_SerPK"/>
</dbReference>
<keyword evidence="4" id="KW-1185">Reference proteome</keyword>
<sequence length="126" mass="13913">MDEDRVHDAVLIMTELVENAYRHAGGPRRLCVQLVRESGVIRVEVEDRSPMRLPVLGRHGHTDSDGAGLLIVNRLSTRWGFRRRDAVKTVWAEVSACRTSELDALGVTSPAEQIAVGVSREAPCVL</sequence>
<dbReference type="Proteomes" id="UP000093053">
    <property type="component" value="Chromosome"/>
</dbReference>
<dbReference type="CDD" id="cd16936">
    <property type="entry name" value="HATPase_RsbW-like"/>
    <property type="match status" value="1"/>
</dbReference>
<dbReference type="EMBL" id="CP016793">
    <property type="protein sequence ID" value="ANZ40609.1"/>
    <property type="molecule type" value="Genomic_DNA"/>
</dbReference>
<organism evidence="3 4">
    <name type="scientific">Lentzea guizhouensis</name>
    <dbReference type="NCBI Taxonomy" id="1586287"/>
    <lineage>
        <taxon>Bacteria</taxon>
        <taxon>Bacillati</taxon>
        <taxon>Actinomycetota</taxon>
        <taxon>Actinomycetes</taxon>
        <taxon>Pseudonocardiales</taxon>
        <taxon>Pseudonocardiaceae</taxon>
        <taxon>Lentzea</taxon>
    </lineage>
</organism>
<dbReference type="SUPFAM" id="SSF55874">
    <property type="entry name" value="ATPase domain of HSP90 chaperone/DNA topoisomerase II/histidine kinase"/>
    <property type="match status" value="1"/>
</dbReference>
<evidence type="ECO:0000313" key="4">
    <source>
        <dbReference type="Proteomes" id="UP000093053"/>
    </source>
</evidence>